<dbReference type="Proteomes" id="UP000093482">
    <property type="component" value="Unassembled WGS sequence"/>
</dbReference>
<gene>
    <name evidence="1" type="ORF">A6K76_07055</name>
</gene>
<sequence>MDIIDFLQHKNIRDEAQFMKLFTKAHSLDERLDALIASQHVQLDDHPRFLAFLAYLQMEQIEPKTLFYDVVHLPKFQFEAKYAMNWAQVVKLSVTFLAILRENDRESYEQFSS</sequence>
<keyword evidence="2" id="KW-1185">Reference proteome</keyword>
<accession>A0A1C0YZ11</accession>
<proteinExistence type="predicted"/>
<dbReference type="OrthoDB" id="2738349at2"/>
<dbReference type="EMBL" id="MATO01000016">
    <property type="protein sequence ID" value="OCS92392.1"/>
    <property type="molecule type" value="Genomic_DNA"/>
</dbReference>
<evidence type="ECO:0000313" key="2">
    <source>
        <dbReference type="Proteomes" id="UP000093482"/>
    </source>
</evidence>
<comment type="caution">
    <text evidence="1">The sequence shown here is derived from an EMBL/GenBank/DDBJ whole genome shotgun (WGS) entry which is preliminary data.</text>
</comment>
<dbReference type="AlphaFoldDB" id="A0A1C0YZ11"/>
<dbReference type="RefSeq" id="WP_066462582.1">
    <property type="nucleotide sequence ID" value="NZ_MATO01000016.1"/>
</dbReference>
<name>A0A1C0YZ11_9BACL</name>
<reference evidence="1 2" key="1">
    <citation type="submission" date="2016-07" db="EMBL/GenBank/DDBJ databases">
        <title>Caryophanon latum genome sequencing.</title>
        <authorList>
            <person name="Verma A."/>
            <person name="Pal Y."/>
            <person name="Krishnamurthi S."/>
        </authorList>
    </citation>
    <scope>NUCLEOTIDE SEQUENCE [LARGE SCALE GENOMIC DNA]</scope>
    <source>
        <strain evidence="1 2">DSM 14151</strain>
    </source>
</reference>
<evidence type="ECO:0000313" key="1">
    <source>
        <dbReference type="EMBL" id="OCS92392.1"/>
    </source>
</evidence>
<organism evidence="1 2">
    <name type="scientific">Caryophanon latum</name>
    <dbReference type="NCBI Taxonomy" id="33977"/>
    <lineage>
        <taxon>Bacteria</taxon>
        <taxon>Bacillati</taxon>
        <taxon>Bacillota</taxon>
        <taxon>Bacilli</taxon>
        <taxon>Bacillales</taxon>
        <taxon>Caryophanaceae</taxon>
        <taxon>Caryophanon</taxon>
    </lineage>
</organism>
<protein>
    <submittedName>
        <fullName evidence="1">Uncharacterized protein</fullName>
    </submittedName>
</protein>